<sequence>MPVFVAIKDNFWHTLIKAGQKIEATEEQLDEACIREFYITHGEDVTEELKKVEVKKKEFKEADKLKLLLEEAGIVVDSRWGLKRLRNEVKKNKIKT</sequence>
<gene>
    <name evidence="1" type="ORF">LCGC14_0359640</name>
</gene>
<dbReference type="EMBL" id="LAZR01000277">
    <property type="protein sequence ID" value="KKN77549.1"/>
    <property type="molecule type" value="Genomic_DNA"/>
</dbReference>
<organism evidence="1">
    <name type="scientific">marine sediment metagenome</name>
    <dbReference type="NCBI Taxonomy" id="412755"/>
    <lineage>
        <taxon>unclassified sequences</taxon>
        <taxon>metagenomes</taxon>
        <taxon>ecological metagenomes</taxon>
    </lineage>
</organism>
<proteinExistence type="predicted"/>
<evidence type="ECO:0000313" key="1">
    <source>
        <dbReference type="EMBL" id="KKN77549.1"/>
    </source>
</evidence>
<name>A0A0F9TEA0_9ZZZZ</name>
<accession>A0A0F9TEA0</accession>
<comment type="caution">
    <text evidence="1">The sequence shown here is derived from an EMBL/GenBank/DDBJ whole genome shotgun (WGS) entry which is preliminary data.</text>
</comment>
<protein>
    <submittedName>
        <fullName evidence="1">Uncharacterized protein</fullName>
    </submittedName>
</protein>
<reference evidence="1" key="1">
    <citation type="journal article" date="2015" name="Nature">
        <title>Complex archaea that bridge the gap between prokaryotes and eukaryotes.</title>
        <authorList>
            <person name="Spang A."/>
            <person name="Saw J.H."/>
            <person name="Jorgensen S.L."/>
            <person name="Zaremba-Niedzwiedzka K."/>
            <person name="Martijn J."/>
            <person name="Lind A.E."/>
            <person name="van Eijk R."/>
            <person name="Schleper C."/>
            <person name="Guy L."/>
            <person name="Ettema T.J."/>
        </authorList>
    </citation>
    <scope>NUCLEOTIDE SEQUENCE</scope>
</reference>
<dbReference type="AlphaFoldDB" id="A0A0F9TEA0"/>